<reference evidence="1 2" key="1">
    <citation type="submission" date="2024-04" db="EMBL/GenBank/DDBJ databases">
        <title>Novel species of the genus Ideonella isolated from streams.</title>
        <authorList>
            <person name="Lu H."/>
        </authorList>
    </citation>
    <scope>NUCLEOTIDE SEQUENCE [LARGE SCALE GENOMIC DNA]</scope>
    <source>
        <strain evidence="1 2">LYT19W</strain>
    </source>
</reference>
<sequence>MSLSRWRSGQPLSLRCAGWLVAVLLLAQGLGGIHHLVHARGLALPAAVASATAGAPAAETDAASASDRWQHQAASADCRLLDQLLWADALGGPAPELAVFAFAHLVPAPAPLAALPSRFIAGYLARGPPTTV</sequence>
<accession>A0ABU9C754</accession>
<dbReference type="RefSeq" id="WP_341398777.1">
    <property type="nucleotide sequence ID" value="NZ_JBBUTI010000005.1"/>
</dbReference>
<gene>
    <name evidence="1" type="ORF">AACH00_09045</name>
</gene>
<keyword evidence="2" id="KW-1185">Reference proteome</keyword>
<protein>
    <recommendedName>
        <fullName evidence="3">DUF2946 domain-containing protein</fullName>
    </recommendedName>
</protein>
<evidence type="ECO:0008006" key="3">
    <source>
        <dbReference type="Google" id="ProtNLM"/>
    </source>
</evidence>
<comment type="caution">
    <text evidence="1">The sequence shown here is derived from an EMBL/GenBank/DDBJ whole genome shotgun (WGS) entry which is preliminary data.</text>
</comment>
<evidence type="ECO:0000313" key="1">
    <source>
        <dbReference type="EMBL" id="MEK8046489.1"/>
    </source>
</evidence>
<proteinExistence type="predicted"/>
<dbReference type="EMBL" id="JBBUTI010000005">
    <property type="protein sequence ID" value="MEK8046489.1"/>
    <property type="molecule type" value="Genomic_DNA"/>
</dbReference>
<dbReference type="Proteomes" id="UP001379945">
    <property type="component" value="Unassembled WGS sequence"/>
</dbReference>
<organism evidence="1 2">
    <name type="scientific">Ideonella margarita</name>
    <dbReference type="NCBI Taxonomy" id="2984191"/>
    <lineage>
        <taxon>Bacteria</taxon>
        <taxon>Pseudomonadati</taxon>
        <taxon>Pseudomonadota</taxon>
        <taxon>Betaproteobacteria</taxon>
        <taxon>Burkholderiales</taxon>
        <taxon>Sphaerotilaceae</taxon>
        <taxon>Ideonella</taxon>
    </lineage>
</organism>
<name>A0ABU9C754_9BURK</name>
<evidence type="ECO:0000313" key="2">
    <source>
        <dbReference type="Proteomes" id="UP001379945"/>
    </source>
</evidence>